<evidence type="ECO:0000313" key="10">
    <source>
        <dbReference type="EMBL" id="MCG2430116.1"/>
    </source>
</evidence>
<sequence length="481" mass="52463">MKNSYLNLELISYNSTNNTSKDAAKVVFISEEKQLEKHNLNSSLSKKITSIFKNEKDEIITTFEDSQSFWVIATTDDAEKNRKLGISLYKALAKENSEISILEGLNSLTDKSKNSFLEGLLMGSYKFNPYLKKKENKELKVYVSNDEFSETSLTQVTNLINGVALTRTLVNEPPNKLDSVMFSERIAEAGKKYGFDVEVLQKDKIVELGMGGLLGVNQGSEVPPTFNIMTYKPKNASNKQPLVLVGKGVTFDTGGYSLKTGGHMSTMKSDMGGAATVVGIMAAVAKNELPYYVIGLVPATDNKIDGKALLVDDVITMMDGTTVEIQNTDAEGRLILADALSYAKQYKPELVVDMATLTGAAAAITGPFGIAMAGNKQEKMDELKQAGENTYERLIQLPFWKEFEELLKSDVADLKNIGGPVGGASTAGKFLEHFTDYDWIHLDIAGPAFLKDAQGSNPSGGTGVGVRLLYDFIKLRAKEGN</sequence>
<dbReference type="CDD" id="cd00433">
    <property type="entry name" value="Peptidase_M17"/>
    <property type="match status" value="1"/>
</dbReference>
<reference evidence="10" key="1">
    <citation type="submission" date="2021-09" db="EMBL/GenBank/DDBJ databases">
        <title>Genome of Aequorivita sp. strain F64183.</title>
        <authorList>
            <person name="Wang Y."/>
        </authorList>
    </citation>
    <scope>NUCLEOTIDE SEQUENCE</scope>
    <source>
        <strain evidence="10">F64183</strain>
    </source>
</reference>
<feature type="active site" evidence="8">
    <location>
        <position position="333"/>
    </location>
</feature>
<feature type="binding site" evidence="8">
    <location>
        <position position="252"/>
    </location>
    <ligand>
        <name>Mn(2+)</name>
        <dbReference type="ChEBI" id="CHEBI:29035"/>
        <label>2</label>
    </ligand>
</feature>
<dbReference type="InterPro" id="IPR000819">
    <property type="entry name" value="Peptidase_M17_C"/>
</dbReference>
<feature type="binding site" evidence="8">
    <location>
        <position position="331"/>
    </location>
    <ligand>
        <name>Mn(2+)</name>
        <dbReference type="ChEBI" id="CHEBI:29035"/>
        <label>1</label>
    </ligand>
</feature>
<dbReference type="EC" id="3.4.11.1" evidence="8"/>
<dbReference type="PRINTS" id="PR00481">
    <property type="entry name" value="LAMNOPPTDASE"/>
</dbReference>
<dbReference type="EC" id="3.4.11.10" evidence="8"/>
<dbReference type="GO" id="GO:0030145">
    <property type="term" value="F:manganese ion binding"/>
    <property type="evidence" value="ECO:0007669"/>
    <property type="project" value="UniProtKB-UniRule"/>
</dbReference>
<protein>
    <recommendedName>
        <fullName evidence="8">Probable cytosol aminopeptidase</fullName>
        <ecNumber evidence="8">3.4.11.1</ecNumber>
    </recommendedName>
    <alternativeName>
        <fullName evidence="8">Leucine aminopeptidase</fullName>
        <shortName evidence="8">LAP</shortName>
        <ecNumber evidence="8">3.4.11.10</ecNumber>
    </alternativeName>
    <alternativeName>
        <fullName evidence="8">Leucyl aminopeptidase</fullName>
    </alternativeName>
</protein>
<feature type="binding site" evidence="8">
    <location>
        <position position="252"/>
    </location>
    <ligand>
        <name>Mn(2+)</name>
        <dbReference type="ChEBI" id="CHEBI:29035"/>
        <label>1</label>
    </ligand>
</feature>
<dbReference type="GO" id="GO:0006508">
    <property type="term" value="P:proteolysis"/>
    <property type="evidence" value="ECO:0007669"/>
    <property type="project" value="UniProtKB-KW"/>
</dbReference>
<organism evidence="10 11">
    <name type="scientific">Aequorivita xiaoshiensis</name>
    <dbReference type="NCBI Taxonomy" id="2874476"/>
    <lineage>
        <taxon>Bacteria</taxon>
        <taxon>Pseudomonadati</taxon>
        <taxon>Bacteroidota</taxon>
        <taxon>Flavobacteriia</taxon>
        <taxon>Flavobacteriales</taxon>
        <taxon>Flavobacteriaceae</taxon>
        <taxon>Aequorivita</taxon>
    </lineage>
</organism>
<comment type="catalytic activity">
    <reaction evidence="2 8">
        <text>Release of an N-terminal amino acid, preferentially leucine, but not glutamic or aspartic acids.</text>
        <dbReference type="EC" id="3.4.11.10"/>
    </reaction>
</comment>
<feature type="binding site" evidence="8">
    <location>
        <position position="329"/>
    </location>
    <ligand>
        <name>Mn(2+)</name>
        <dbReference type="ChEBI" id="CHEBI:29035"/>
        <label>1</label>
    </ligand>
</feature>
<evidence type="ECO:0000256" key="1">
    <source>
        <dbReference type="ARBA" id="ARBA00000135"/>
    </source>
</evidence>
<dbReference type="SUPFAM" id="SSF53187">
    <property type="entry name" value="Zn-dependent exopeptidases"/>
    <property type="match status" value="1"/>
</dbReference>
<dbReference type="Gene3D" id="3.40.220.10">
    <property type="entry name" value="Leucine Aminopeptidase, subunit E, domain 1"/>
    <property type="match status" value="1"/>
</dbReference>
<keyword evidence="8" id="KW-0963">Cytoplasm</keyword>
<comment type="cofactor">
    <cofactor evidence="8">
        <name>Mn(2+)</name>
        <dbReference type="ChEBI" id="CHEBI:29035"/>
    </cofactor>
    <text evidence="8">Binds 2 manganese ions per subunit.</text>
</comment>
<dbReference type="PANTHER" id="PTHR11963">
    <property type="entry name" value="LEUCINE AMINOPEPTIDASE-RELATED"/>
    <property type="match status" value="1"/>
</dbReference>
<comment type="subcellular location">
    <subcellularLocation>
        <location evidence="8">Cytoplasm</location>
    </subcellularLocation>
</comment>
<dbReference type="PANTHER" id="PTHR11963:SF23">
    <property type="entry name" value="CYTOSOL AMINOPEPTIDASE"/>
    <property type="match status" value="1"/>
</dbReference>
<dbReference type="Proteomes" id="UP001139462">
    <property type="component" value="Unassembled WGS sequence"/>
</dbReference>
<dbReference type="InterPro" id="IPR011356">
    <property type="entry name" value="Leucine_aapep/pepB"/>
</dbReference>
<evidence type="ECO:0000256" key="3">
    <source>
        <dbReference type="ARBA" id="ARBA00009528"/>
    </source>
</evidence>
<feature type="binding site" evidence="8">
    <location>
        <position position="247"/>
    </location>
    <ligand>
        <name>Mn(2+)</name>
        <dbReference type="ChEBI" id="CHEBI:29035"/>
        <label>2</label>
    </ligand>
</feature>
<dbReference type="HAMAP" id="MF_00181">
    <property type="entry name" value="Cytosol_peptidase_M17"/>
    <property type="match status" value="1"/>
</dbReference>
<dbReference type="AlphaFoldDB" id="A0A9X1QX44"/>
<feature type="active site" evidence="8">
    <location>
        <position position="259"/>
    </location>
</feature>
<dbReference type="GO" id="GO:0070006">
    <property type="term" value="F:metalloaminopeptidase activity"/>
    <property type="evidence" value="ECO:0007669"/>
    <property type="project" value="InterPro"/>
</dbReference>
<feature type="binding site" evidence="8">
    <location>
        <position position="331"/>
    </location>
    <ligand>
        <name>Mn(2+)</name>
        <dbReference type="ChEBI" id="CHEBI:29035"/>
        <label>2</label>
    </ligand>
</feature>
<comment type="function">
    <text evidence="8">Presumably involved in the processing and regular turnover of intracellular proteins. Catalyzes the removal of unsubstituted N-terminal amino acids from various peptides.</text>
</comment>
<accession>A0A9X1QX44</accession>
<dbReference type="InterPro" id="IPR023042">
    <property type="entry name" value="Peptidase_M17_leu_NH2_pept"/>
</dbReference>
<evidence type="ECO:0000256" key="5">
    <source>
        <dbReference type="ARBA" id="ARBA00022670"/>
    </source>
</evidence>
<comment type="catalytic activity">
    <reaction evidence="1 8">
        <text>Release of an N-terminal amino acid, Xaa-|-Yaa-, in which Xaa is preferably Leu, but may be other amino acids including Pro although not Arg or Lys, and Yaa may be Pro. Amino acid amides and methyl esters are also readily hydrolyzed, but rates on arylamides are exceedingly low.</text>
        <dbReference type="EC" id="3.4.11.1"/>
    </reaction>
</comment>
<dbReference type="RefSeq" id="WP_237606840.1">
    <property type="nucleotide sequence ID" value="NZ_JAIRBB010000001.1"/>
</dbReference>
<name>A0A9X1QX44_9FLAO</name>
<keyword evidence="5 8" id="KW-0645">Protease</keyword>
<keyword evidence="8" id="KW-0479">Metal-binding</keyword>
<gene>
    <name evidence="8" type="primary">pepA</name>
    <name evidence="10" type="ORF">K8344_03205</name>
</gene>
<keyword evidence="11" id="KW-1185">Reference proteome</keyword>
<dbReference type="Pfam" id="PF00883">
    <property type="entry name" value="Peptidase_M17"/>
    <property type="match status" value="1"/>
</dbReference>
<dbReference type="GO" id="GO:0005737">
    <property type="term" value="C:cytoplasm"/>
    <property type="evidence" value="ECO:0007669"/>
    <property type="project" value="UniProtKB-SubCell"/>
</dbReference>
<evidence type="ECO:0000313" key="11">
    <source>
        <dbReference type="Proteomes" id="UP001139462"/>
    </source>
</evidence>
<evidence type="ECO:0000256" key="6">
    <source>
        <dbReference type="ARBA" id="ARBA00022801"/>
    </source>
</evidence>
<evidence type="ECO:0000256" key="8">
    <source>
        <dbReference type="HAMAP-Rule" id="MF_00181"/>
    </source>
</evidence>
<dbReference type="PROSITE" id="PS00631">
    <property type="entry name" value="CYTOSOL_AP"/>
    <property type="match status" value="1"/>
</dbReference>
<feature type="domain" description="Cytosol aminopeptidase" evidence="9">
    <location>
        <begin position="327"/>
        <end position="334"/>
    </location>
</feature>
<keyword evidence="6 8" id="KW-0378">Hydrolase</keyword>
<keyword evidence="7 8" id="KW-0464">Manganese</keyword>
<proteinExistence type="inferred from homology"/>
<dbReference type="Gene3D" id="3.40.630.10">
    <property type="entry name" value="Zn peptidases"/>
    <property type="match status" value="1"/>
</dbReference>
<evidence type="ECO:0000259" key="9">
    <source>
        <dbReference type="PROSITE" id="PS00631"/>
    </source>
</evidence>
<evidence type="ECO:0000256" key="4">
    <source>
        <dbReference type="ARBA" id="ARBA00022438"/>
    </source>
</evidence>
<evidence type="ECO:0000256" key="2">
    <source>
        <dbReference type="ARBA" id="ARBA00000967"/>
    </source>
</evidence>
<comment type="caution">
    <text evidence="10">The sequence shown here is derived from an EMBL/GenBank/DDBJ whole genome shotgun (WGS) entry which is preliminary data.</text>
</comment>
<dbReference type="InterPro" id="IPR043472">
    <property type="entry name" value="Macro_dom-like"/>
</dbReference>
<evidence type="ECO:0000256" key="7">
    <source>
        <dbReference type="ARBA" id="ARBA00023211"/>
    </source>
</evidence>
<comment type="similarity">
    <text evidence="3 8">Belongs to the peptidase M17 family.</text>
</comment>
<feature type="binding site" evidence="8">
    <location>
        <position position="270"/>
    </location>
    <ligand>
        <name>Mn(2+)</name>
        <dbReference type="ChEBI" id="CHEBI:29035"/>
        <label>2</label>
    </ligand>
</feature>
<keyword evidence="4 8" id="KW-0031">Aminopeptidase</keyword>
<dbReference type="EMBL" id="JAIRBB010000001">
    <property type="protein sequence ID" value="MCG2430116.1"/>
    <property type="molecule type" value="Genomic_DNA"/>
</dbReference>